<dbReference type="GO" id="GO:0003700">
    <property type="term" value="F:DNA-binding transcription factor activity"/>
    <property type="evidence" value="ECO:0007669"/>
    <property type="project" value="TreeGrafter"/>
</dbReference>
<keyword evidence="3" id="KW-0804">Transcription</keyword>
<dbReference type="InterPro" id="IPR009057">
    <property type="entry name" value="Homeodomain-like_sf"/>
</dbReference>
<dbReference type="GO" id="GO:0000976">
    <property type="term" value="F:transcription cis-regulatory region binding"/>
    <property type="evidence" value="ECO:0007669"/>
    <property type="project" value="TreeGrafter"/>
</dbReference>
<dbReference type="InterPro" id="IPR001647">
    <property type="entry name" value="HTH_TetR"/>
</dbReference>
<dbReference type="InterPro" id="IPR050109">
    <property type="entry name" value="HTH-type_TetR-like_transc_reg"/>
</dbReference>
<sequence length="196" mass="21510">MSSEERLADRRERLMAAAYTLYCDPGFPETTIERLCAAARISNRAFYECFSGRDELMEAVHDRCVQESLASVAKSVAQAPDSLLERIRAGIGGYIGFVTEDRRRARLMHLEVRRAGGCLTKAREQALAGFFEAVEIIGPGDPALAGPAGIDRRLLALGVIGAIQELLTEWVLADDPPEVDHLIDAAVHVFHRSFVA</sequence>
<dbReference type="AlphaFoldDB" id="A0A852V0B8"/>
<evidence type="ECO:0000313" key="7">
    <source>
        <dbReference type="Proteomes" id="UP000576393"/>
    </source>
</evidence>
<dbReference type="Gene3D" id="1.10.10.60">
    <property type="entry name" value="Homeodomain-like"/>
    <property type="match status" value="1"/>
</dbReference>
<dbReference type="PANTHER" id="PTHR30055">
    <property type="entry name" value="HTH-TYPE TRANSCRIPTIONAL REGULATOR RUTR"/>
    <property type="match status" value="1"/>
</dbReference>
<dbReference type="PANTHER" id="PTHR30055:SF234">
    <property type="entry name" value="HTH-TYPE TRANSCRIPTIONAL REGULATOR BETI"/>
    <property type="match status" value="1"/>
</dbReference>
<dbReference type="Pfam" id="PF00440">
    <property type="entry name" value="TetR_N"/>
    <property type="match status" value="1"/>
</dbReference>
<dbReference type="RefSeq" id="WP_179819207.1">
    <property type="nucleotide sequence ID" value="NZ_CP192034.1"/>
</dbReference>
<protein>
    <submittedName>
        <fullName evidence="6">AcrR family transcriptional regulator</fullName>
    </submittedName>
</protein>
<evidence type="ECO:0000256" key="2">
    <source>
        <dbReference type="ARBA" id="ARBA00023125"/>
    </source>
</evidence>
<reference evidence="6 7" key="1">
    <citation type="submission" date="2020-07" db="EMBL/GenBank/DDBJ databases">
        <title>Sequencing the genomes of 1000 actinobacteria strains.</title>
        <authorList>
            <person name="Klenk H.-P."/>
        </authorList>
    </citation>
    <scope>NUCLEOTIDE SEQUENCE [LARGE SCALE GENOMIC DNA]</scope>
    <source>
        <strain evidence="6 7">DSM 45763</strain>
    </source>
</reference>
<dbReference type="SUPFAM" id="SSF46689">
    <property type="entry name" value="Homeodomain-like"/>
    <property type="match status" value="1"/>
</dbReference>
<evidence type="ECO:0000256" key="1">
    <source>
        <dbReference type="ARBA" id="ARBA00023015"/>
    </source>
</evidence>
<evidence type="ECO:0000256" key="3">
    <source>
        <dbReference type="ARBA" id="ARBA00023163"/>
    </source>
</evidence>
<feature type="DNA-binding region" description="H-T-H motif" evidence="4">
    <location>
        <begin position="31"/>
        <end position="50"/>
    </location>
</feature>
<dbReference type="Gene3D" id="1.10.357.10">
    <property type="entry name" value="Tetracycline Repressor, domain 2"/>
    <property type="match status" value="1"/>
</dbReference>
<feature type="domain" description="HTH tetR-type" evidence="5">
    <location>
        <begin position="8"/>
        <end position="68"/>
    </location>
</feature>
<keyword evidence="2 4" id="KW-0238">DNA-binding</keyword>
<dbReference type="PROSITE" id="PS50977">
    <property type="entry name" value="HTH_TETR_2"/>
    <property type="match status" value="1"/>
</dbReference>
<dbReference type="EMBL" id="JACCCO010000001">
    <property type="protein sequence ID" value="NYF39571.1"/>
    <property type="molecule type" value="Genomic_DNA"/>
</dbReference>
<evidence type="ECO:0000259" key="5">
    <source>
        <dbReference type="PROSITE" id="PS50977"/>
    </source>
</evidence>
<dbReference type="SUPFAM" id="SSF48498">
    <property type="entry name" value="Tetracyclin repressor-like, C-terminal domain"/>
    <property type="match status" value="1"/>
</dbReference>
<gene>
    <name evidence="6" type="ORF">HDA43_001730</name>
</gene>
<keyword evidence="7" id="KW-1185">Reference proteome</keyword>
<proteinExistence type="predicted"/>
<evidence type="ECO:0000313" key="6">
    <source>
        <dbReference type="EMBL" id="NYF39571.1"/>
    </source>
</evidence>
<dbReference type="Proteomes" id="UP000576393">
    <property type="component" value="Unassembled WGS sequence"/>
</dbReference>
<evidence type="ECO:0000256" key="4">
    <source>
        <dbReference type="PROSITE-ProRule" id="PRU00335"/>
    </source>
</evidence>
<dbReference type="InterPro" id="IPR036271">
    <property type="entry name" value="Tet_transcr_reg_TetR-rel_C_sf"/>
</dbReference>
<organism evidence="6 7">
    <name type="scientific">Streptosporangium sandarakinum</name>
    <dbReference type="NCBI Taxonomy" id="1260955"/>
    <lineage>
        <taxon>Bacteria</taxon>
        <taxon>Bacillati</taxon>
        <taxon>Actinomycetota</taxon>
        <taxon>Actinomycetes</taxon>
        <taxon>Streptosporangiales</taxon>
        <taxon>Streptosporangiaceae</taxon>
        <taxon>Streptosporangium</taxon>
    </lineage>
</organism>
<comment type="caution">
    <text evidence="6">The sequence shown here is derived from an EMBL/GenBank/DDBJ whole genome shotgun (WGS) entry which is preliminary data.</text>
</comment>
<accession>A0A852V0B8</accession>
<name>A0A852V0B8_9ACTN</name>
<keyword evidence="1" id="KW-0805">Transcription regulation</keyword>